<feature type="domain" description="BRCT" evidence="2">
    <location>
        <begin position="855"/>
        <end position="922"/>
    </location>
</feature>
<dbReference type="InterPro" id="IPR001357">
    <property type="entry name" value="BRCT_dom"/>
</dbReference>
<dbReference type="PROSITE" id="PS50172">
    <property type="entry name" value="BRCT"/>
    <property type="match status" value="4"/>
</dbReference>
<feature type="compositionally biased region" description="Basic and acidic residues" evidence="1">
    <location>
        <begin position="717"/>
        <end position="737"/>
    </location>
</feature>
<dbReference type="AlphaFoldDB" id="A0AAD7DZ46"/>
<proteinExistence type="predicted"/>
<evidence type="ECO:0000313" key="4">
    <source>
        <dbReference type="Proteomes" id="UP001221757"/>
    </source>
</evidence>
<feature type="domain" description="BRCT" evidence="2">
    <location>
        <begin position="86"/>
        <end position="166"/>
    </location>
</feature>
<reference evidence="3" key="1">
    <citation type="submission" date="2023-03" db="EMBL/GenBank/DDBJ databases">
        <title>Massive genome expansion in bonnet fungi (Mycena s.s.) driven by repeated elements and novel gene families across ecological guilds.</title>
        <authorList>
            <consortium name="Lawrence Berkeley National Laboratory"/>
            <person name="Harder C.B."/>
            <person name="Miyauchi S."/>
            <person name="Viragh M."/>
            <person name="Kuo A."/>
            <person name="Thoen E."/>
            <person name="Andreopoulos B."/>
            <person name="Lu D."/>
            <person name="Skrede I."/>
            <person name="Drula E."/>
            <person name="Henrissat B."/>
            <person name="Morin E."/>
            <person name="Kohler A."/>
            <person name="Barry K."/>
            <person name="LaButti K."/>
            <person name="Morin E."/>
            <person name="Salamov A."/>
            <person name="Lipzen A."/>
            <person name="Mereny Z."/>
            <person name="Hegedus B."/>
            <person name="Baldrian P."/>
            <person name="Stursova M."/>
            <person name="Weitz H."/>
            <person name="Taylor A."/>
            <person name="Grigoriev I.V."/>
            <person name="Nagy L.G."/>
            <person name="Martin F."/>
            <person name="Kauserud H."/>
        </authorList>
    </citation>
    <scope>NUCLEOTIDE SEQUENCE</scope>
    <source>
        <strain evidence="3">CBHHK067</strain>
    </source>
</reference>
<feature type="compositionally biased region" description="Polar residues" evidence="1">
    <location>
        <begin position="659"/>
        <end position="670"/>
    </location>
</feature>
<evidence type="ECO:0000259" key="2">
    <source>
        <dbReference type="PROSITE" id="PS50172"/>
    </source>
</evidence>
<dbReference type="InterPro" id="IPR036420">
    <property type="entry name" value="BRCT_dom_sf"/>
</dbReference>
<accession>A0AAD7DZ46</accession>
<dbReference type="InterPro" id="IPR053036">
    <property type="entry name" value="CellCycle_DNARepair_Reg"/>
</dbReference>
<dbReference type="GO" id="GO:0035361">
    <property type="term" value="C:Cul8-RING ubiquitin ligase complex"/>
    <property type="evidence" value="ECO:0007669"/>
    <property type="project" value="TreeGrafter"/>
</dbReference>
<dbReference type="SUPFAM" id="SSF52113">
    <property type="entry name" value="BRCT domain"/>
    <property type="match status" value="4"/>
</dbReference>
<dbReference type="Gene3D" id="3.40.50.10190">
    <property type="entry name" value="BRCT domain"/>
    <property type="match status" value="5"/>
</dbReference>
<keyword evidence="4" id="KW-1185">Reference proteome</keyword>
<comment type="caution">
    <text evidence="3">The sequence shown here is derived from an EMBL/GenBank/DDBJ whole genome shotgun (WGS) entry which is preliminary data.</text>
</comment>
<feature type="domain" description="BRCT" evidence="2">
    <location>
        <begin position="1"/>
        <end position="85"/>
    </location>
</feature>
<feature type="region of interest" description="Disordered" evidence="1">
    <location>
        <begin position="509"/>
        <end position="842"/>
    </location>
</feature>
<dbReference type="Proteomes" id="UP001221757">
    <property type="component" value="Unassembled WGS sequence"/>
</dbReference>
<gene>
    <name evidence="3" type="ORF">B0H17DRAFT_1041781</name>
</gene>
<dbReference type="Pfam" id="PF12738">
    <property type="entry name" value="PTCB-BRCT"/>
    <property type="match status" value="2"/>
</dbReference>
<dbReference type="Pfam" id="PF16770">
    <property type="entry name" value="RTT107_BRCT_5"/>
    <property type="match status" value="1"/>
</dbReference>
<dbReference type="EMBL" id="JARKIE010000013">
    <property type="protein sequence ID" value="KAJ7703113.1"/>
    <property type="molecule type" value="Genomic_DNA"/>
</dbReference>
<dbReference type="CDD" id="cd18432">
    <property type="entry name" value="BRCT_PAXIP1_rpt6_like"/>
    <property type="match status" value="1"/>
</dbReference>
<dbReference type="SMART" id="SM00292">
    <property type="entry name" value="BRCT"/>
    <property type="match status" value="5"/>
</dbReference>
<dbReference type="CDD" id="cd17743">
    <property type="entry name" value="BRCT_BRC1_like_rpt5"/>
    <property type="match status" value="1"/>
</dbReference>
<feature type="compositionally biased region" description="Polar residues" evidence="1">
    <location>
        <begin position="520"/>
        <end position="536"/>
    </location>
</feature>
<dbReference type="Pfam" id="PF16589">
    <property type="entry name" value="BRCT_2"/>
    <property type="match status" value="2"/>
</dbReference>
<dbReference type="GO" id="GO:0005634">
    <property type="term" value="C:nucleus"/>
    <property type="evidence" value="ECO:0007669"/>
    <property type="project" value="TreeGrafter"/>
</dbReference>
<sequence length="1050" mass="114854">MFFESVKFYLPETFDPQRRSQITHGIERNGGESADTIHSATHVITNSNRFQGWQDVDESVEIISDIWVDRSLILGQLLPCQFYSPDPEKTFSGVVACASGVSPTDLICMEAGVKALGGQWRHGLTKDVTHLFATSPDSDKYAAAMRYQEDTKMKVLLPHWFNDAVRLGNGKLLTAPYEWPDPKILHPAPSEVEGKKEKTESSSRKLSDAKRAFYKTAIWNPDKGGQFPGPAEPCDDGVWGGRKVLLSPSLGLEGARRRVLEEAVEAAGGLIVTYTSYNGDGDEDEAYDLASVCDVFVTRWRAGQAFFKAFAESKIIGTLNWLFYVHATGVLSSPMDQLLHFPTRKLPIEDFTTQQITVTNYTGEARDYIKRLIHTMGAVFTPNMTGSNTVLIAAHMGGIKTAKALSWSIPIVNHTWLEDCFVQWRSLTPAVTKYIEFPPNLDFAPMLAERGVTATLDELGTEEEEDVIARAQVPERPPVGTEASVREVEGLLDDGEDIVMDDEDALETGEYLAPVRKPKSGSSRRVVSASISPTKNRSTEEDLFTDPQKSSKRSKKQAPGDAVEPQPETTAIKASAKRRTRKEREKHPIPVEESETESVRPTKATGKGKEKQTKPTKVMFVPETETDSAGPSNPRAPRKPPARATSSTSTKRKAPLMDSASTDDVANARQSDPPPPRKRAKPDKGVESDASSPPAPANGTASSSAKRKATAGASRDSPPRKMARTESLRVLADERPSSSKSATKKQSATSAAAAQTKPRRAAAAGAKKTTPNETRDDGDDLMPDVINYELEGRTQRSLGKRREEMESADEMPPPKASKPKAGKKDTTANASSGSRTPRKSATAVRIMTTTVTLPDSVLKALSKLGVKATTQISECTHLIAPSLVRTEKFLCALAAGAFILSDKWAIDSAAANKLLPEKDYILDDKINEEKWHFRLVDAMARAKEVGGKLFENMTFYVTPKVPVEINLLKNVVTAQGGKVSKQTPTIRVLNSNSGPSSSLSRYVISCPEDISIWRPLTKDHTIYSQELLLTGAVTQRIDWDNPAFRVSDSA</sequence>
<feature type="compositionally biased region" description="Basic and acidic residues" evidence="1">
    <location>
        <begin position="790"/>
        <end position="805"/>
    </location>
</feature>
<dbReference type="GO" id="GO:1990683">
    <property type="term" value="P:DNA double-strand break attachment to nuclear envelope"/>
    <property type="evidence" value="ECO:0007669"/>
    <property type="project" value="TreeGrafter"/>
</dbReference>
<evidence type="ECO:0000313" key="3">
    <source>
        <dbReference type="EMBL" id="KAJ7703113.1"/>
    </source>
</evidence>
<dbReference type="PANTHER" id="PTHR47667">
    <property type="entry name" value="REGULATOR OF TY1 TRANSPOSITION PROTEIN 107"/>
    <property type="match status" value="1"/>
</dbReference>
<feature type="compositionally biased region" description="Low complexity" evidence="1">
    <location>
        <begin position="738"/>
        <end position="771"/>
    </location>
</feature>
<dbReference type="GO" id="GO:0006302">
    <property type="term" value="P:double-strand break repair"/>
    <property type="evidence" value="ECO:0007669"/>
    <property type="project" value="TreeGrafter"/>
</dbReference>
<feature type="compositionally biased region" description="Low complexity" evidence="1">
    <location>
        <begin position="699"/>
        <end position="715"/>
    </location>
</feature>
<organism evidence="3 4">
    <name type="scientific">Mycena rosella</name>
    <name type="common">Pink bonnet</name>
    <name type="synonym">Agaricus rosellus</name>
    <dbReference type="NCBI Taxonomy" id="1033263"/>
    <lineage>
        <taxon>Eukaryota</taxon>
        <taxon>Fungi</taxon>
        <taxon>Dikarya</taxon>
        <taxon>Basidiomycota</taxon>
        <taxon>Agaricomycotina</taxon>
        <taxon>Agaricomycetes</taxon>
        <taxon>Agaricomycetidae</taxon>
        <taxon>Agaricales</taxon>
        <taxon>Marasmiineae</taxon>
        <taxon>Mycenaceae</taxon>
        <taxon>Mycena</taxon>
    </lineage>
</organism>
<evidence type="ECO:0000256" key="1">
    <source>
        <dbReference type="SAM" id="MobiDB-lite"/>
    </source>
</evidence>
<dbReference type="CDD" id="cd18436">
    <property type="entry name" value="BRCT_BRC1_like_rpt2"/>
    <property type="match status" value="1"/>
</dbReference>
<protein>
    <recommendedName>
        <fullName evidence="2">BRCT domain-containing protein</fullName>
    </recommendedName>
</protein>
<dbReference type="PANTHER" id="PTHR47667:SF1">
    <property type="entry name" value="REGULATOR OF TY1 TRANSPOSITION PROTEIN 107"/>
    <property type="match status" value="1"/>
</dbReference>
<name>A0AAD7DZ46_MYCRO</name>
<feature type="domain" description="BRCT" evidence="2">
    <location>
        <begin position="351"/>
        <end position="421"/>
    </location>
</feature>